<name>A0A150PV42_SORCE</name>
<evidence type="ECO:0000313" key="1">
    <source>
        <dbReference type="EMBL" id="KYF59560.1"/>
    </source>
</evidence>
<protein>
    <submittedName>
        <fullName evidence="1">Uncharacterized protein</fullName>
    </submittedName>
</protein>
<sequence length="103" mass="11567">MTGRQRVREIVARHLSTFVGLVHDELRELDGRARKLGQSGIVILFDSLEKLRGTSLTWKPVLESAERIFSTGAPYLQLPVHVFYTSRRPSRAAGSSRSCRSCP</sequence>
<dbReference type="AlphaFoldDB" id="A0A150PV42"/>
<dbReference type="EMBL" id="JELY01000393">
    <property type="protein sequence ID" value="KYF59560.1"/>
    <property type="molecule type" value="Genomic_DNA"/>
</dbReference>
<comment type="caution">
    <text evidence="1">The sequence shown here is derived from an EMBL/GenBank/DDBJ whole genome shotgun (WGS) entry which is preliminary data.</text>
</comment>
<reference evidence="1 2" key="1">
    <citation type="submission" date="2014-02" db="EMBL/GenBank/DDBJ databases">
        <title>The small core and large imbalanced accessory genome model reveals a collaborative survival strategy of Sorangium cellulosum strains in nature.</title>
        <authorList>
            <person name="Han K."/>
            <person name="Peng R."/>
            <person name="Blom J."/>
            <person name="Li Y.-Z."/>
        </authorList>
    </citation>
    <scope>NUCLEOTIDE SEQUENCE [LARGE SCALE GENOMIC DNA]</scope>
    <source>
        <strain evidence="1 2">So0157-25</strain>
    </source>
</reference>
<organism evidence="1 2">
    <name type="scientific">Sorangium cellulosum</name>
    <name type="common">Polyangium cellulosum</name>
    <dbReference type="NCBI Taxonomy" id="56"/>
    <lineage>
        <taxon>Bacteria</taxon>
        <taxon>Pseudomonadati</taxon>
        <taxon>Myxococcota</taxon>
        <taxon>Polyangia</taxon>
        <taxon>Polyangiales</taxon>
        <taxon>Polyangiaceae</taxon>
        <taxon>Sorangium</taxon>
    </lineage>
</organism>
<evidence type="ECO:0000313" key="2">
    <source>
        <dbReference type="Proteomes" id="UP000075420"/>
    </source>
</evidence>
<gene>
    <name evidence="1" type="ORF">BE08_28670</name>
</gene>
<accession>A0A150PV42</accession>
<dbReference type="Proteomes" id="UP000075420">
    <property type="component" value="Unassembled WGS sequence"/>
</dbReference>
<proteinExistence type="predicted"/>